<sequence length="48" mass="4643">MLPLPPIAAAGAAAAVLAAVASLDLLRARRYPTETPAPPPLGGQPAAG</sequence>
<gene>
    <name evidence="1" type="ORF">GCM10023322_77740</name>
</gene>
<accession>A0ABP9SPF9</accession>
<organism evidence="1 2">
    <name type="scientific">Rugosimonospora acidiphila</name>
    <dbReference type="NCBI Taxonomy" id="556531"/>
    <lineage>
        <taxon>Bacteria</taxon>
        <taxon>Bacillati</taxon>
        <taxon>Actinomycetota</taxon>
        <taxon>Actinomycetes</taxon>
        <taxon>Micromonosporales</taxon>
        <taxon>Micromonosporaceae</taxon>
        <taxon>Rugosimonospora</taxon>
    </lineage>
</organism>
<name>A0ABP9SPF9_9ACTN</name>
<dbReference type="RefSeq" id="WP_345638372.1">
    <property type="nucleotide sequence ID" value="NZ_BAABJQ010000042.1"/>
</dbReference>
<evidence type="ECO:0000313" key="2">
    <source>
        <dbReference type="Proteomes" id="UP001501570"/>
    </source>
</evidence>
<proteinExistence type="predicted"/>
<reference evidence="2" key="1">
    <citation type="journal article" date="2019" name="Int. J. Syst. Evol. Microbiol.">
        <title>The Global Catalogue of Microorganisms (GCM) 10K type strain sequencing project: providing services to taxonomists for standard genome sequencing and annotation.</title>
        <authorList>
            <consortium name="The Broad Institute Genomics Platform"/>
            <consortium name="The Broad Institute Genome Sequencing Center for Infectious Disease"/>
            <person name="Wu L."/>
            <person name="Ma J."/>
        </authorList>
    </citation>
    <scope>NUCLEOTIDE SEQUENCE [LARGE SCALE GENOMIC DNA]</scope>
    <source>
        <strain evidence="2">JCM 18304</strain>
    </source>
</reference>
<comment type="caution">
    <text evidence="1">The sequence shown here is derived from an EMBL/GenBank/DDBJ whole genome shotgun (WGS) entry which is preliminary data.</text>
</comment>
<dbReference type="EMBL" id="BAABJQ010000042">
    <property type="protein sequence ID" value="GAA5200261.1"/>
    <property type="molecule type" value="Genomic_DNA"/>
</dbReference>
<protein>
    <submittedName>
        <fullName evidence="1">Uncharacterized protein</fullName>
    </submittedName>
</protein>
<dbReference type="Proteomes" id="UP001501570">
    <property type="component" value="Unassembled WGS sequence"/>
</dbReference>
<keyword evidence="2" id="KW-1185">Reference proteome</keyword>
<evidence type="ECO:0000313" key="1">
    <source>
        <dbReference type="EMBL" id="GAA5200261.1"/>
    </source>
</evidence>